<evidence type="ECO:0008006" key="4">
    <source>
        <dbReference type="Google" id="ProtNLM"/>
    </source>
</evidence>
<dbReference type="EMBL" id="FWPT01000003">
    <property type="protein sequence ID" value="SMA43110.1"/>
    <property type="molecule type" value="Genomic_DNA"/>
</dbReference>
<keyword evidence="1" id="KW-0732">Signal</keyword>
<sequence length="194" mass="21274">MRSTLKTLTLSALAVATLAGCQSMMDDQTAKAPAAPKAKAVAAQINNDDLYEVAHEGRYYVFDDMAVYKDFIANGETPYRKVYIGEGPDNQTLVFGLTSKDKKKTSGIGSIDLYKGQQQAAEKFYGEMRNEDGRLYVFSTLADMEAVRQTGEAAYRFTQIGAGPNGETVVFVLNKTNKKKKPVALMAEFAARNQ</sequence>
<name>A0A1X7AHT2_9GAMM</name>
<feature type="chain" id="PRO_5010874773" description="Lipoprotein" evidence="1">
    <location>
        <begin position="26"/>
        <end position="194"/>
    </location>
</feature>
<keyword evidence="3" id="KW-1185">Reference proteome</keyword>
<dbReference type="Proteomes" id="UP000196573">
    <property type="component" value="Unassembled WGS sequence"/>
</dbReference>
<accession>A0A1X7AHT2</accession>
<organism evidence="2 3">
    <name type="scientific">Parendozoicomonas haliclonae</name>
    <dbReference type="NCBI Taxonomy" id="1960125"/>
    <lineage>
        <taxon>Bacteria</taxon>
        <taxon>Pseudomonadati</taxon>
        <taxon>Pseudomonadota</taxon>
        <taxon>Gammaproteobacteria</taxon>
        <taxon>Oceanospirillales</taxon>
        <taxon>Endozoicomonadaceae</taxon>
        <taxon>Parendozoicomonas</taxon>
    </lineage>
</organism>
<reference evidence="2 3" key="1">
    <citation type="submission" date="2017-03" db="EMBL/GenBank/DDBJ databases">
        <authorList>
            <person name="Afonso C.L."/>
            <person name="Miller P.J."/>
            <person name="Scott M.A."/>
            <person name="Spackman E."/>
            <person name="Goraichik I."/>
            <person name="Dimitrov K.M."/>
            <person name="Suarez D.L."/>
            <person name="Swayne D.E."/>
        </authorList>
    </citation>
    <scope>NUCLEOTIDE SEQUENCE [LARGE SCALE GENOMIC DNA]</scope>
    <source>
        <strain evidence="2">SB41UT1</strain>
    </source>
</reference>
<feature type="signal peptide" evidence="1">
    <location>
        <begin position="1"/>
        <end position="25"/>
    </location>
</feature>
<gene>
    <name evidence="2" type="ORF">EHSB41UT_01556</name>
</gene>
<dbReference type="PROSITE" id="PS51257">
    <property type="entry name" value="PROKAR_LIPOPROTEIN"/>
    <property type="match status" value="1"/>
</dbReference>
<proteinExistence type="predicted"/>
<dbReference type="RefSeq" id="WP_106408275.1">
    <property type="nucleotide sequence ID" value="NZ_CBCSCN010000008.1"/>
</dbReference>
<dbReference type="OrthoDB" id="8776015at2"/>
<evidence type="ECO:0000256" key="1">
    <source>
        <dbReference type="SAM" id="SignalP"/>
    </source>
</evidence>
<protein>
    <recommendedName>
        <fullName evidence="4">Lipoprotein</fullName>
    </recommendedName>
</protein>
<evidence type="ECO:0000313" key="3">
    <source>
        <dbReference type="Proteomes" id="UP000196573"/>
    </source>
</evidence>
<evidence type="ECO:0000313" key="2">
    <source>
        <dbReference type="EMBL" id="SMA43110.1"/>
    </source>
</evidence>
<dbReference type="AlphaFoldDB" id="A0A1X7AHT2"/>